<reference evidence="2" key="1">
    <citation type="submission" date="2015-12" db="EMBL/GenBank/DDBJ databases">
        <authorList>
            <person name="Sencilo A."/>
            <person name="Bamford D.H."/>
            <person name="Roine E."/>
        </authorList>
    </citation>
    <scope>NUCLEOTIDE SEQUENCE [LARGE SCALE GENOMIC DNA]</scope>
</reference>
<proteinExistence type="predicted"/>
<evidence type="ECO:0000313" key="2">
    <source>
        <dbReference type="Proteomes" id="UP000225722"/>
    </source>
</evidence>
<protein>
    <submittedName>
        <fullName evidence="1">Uncharacterized protein</fullName>
    </submittedName>
</protein>
<gene>
    <name evidence="1" type="ORF">2AV2_153</name>
</gene>
<dbReference type="Proteomes" id="UP000225722">
    <property type="component" value="Segment"/>
</dbReference>
<evidence type="ECO:0000313" key="1">
    <source>
        <dbReference type="EMBL" id="ALY07605.1"/>
    </source>
</evidence>
<dbReference type="EMBL" id="KU230356">
    <property type="protein sequence ID" value="ALY07605.1"/>
    <property type="molecule type" value="Genomic_DNA"/>
</dbReference>
<name>A0A1L2BX47_9CAUD</name>
<sequence length="109" mass="12570">MCDAAIKSPRTLGEVLEEYGLLREIIMKPVFTVDVVIRGKTYPIGEVIVYSDDYQVGEVCSGESGDPYIDLTKKAFKEIKVKSRLRLKRTEKQRMSNNLTKYYKLYPLK</sequence>
<organism evidence="1 2">
    <name type="scientific">Nodularia phage vB_NpeS-2AV2</name>
    <dbReference type="NCBI Taxonomy" id="1777122"/>
    <lineage>
        <taxon>Viruses</taxon>
        <taxon>Duplodnaviria</taxon>
        <taxon>Heunggongvirae</taxon>
        <taxon>Uroviricota</taxon>
        <taxon>Caudoviricetes</taxon>
        <taxon>Ravarandavirus</taxon>
        <taxon>Ravarandavirus rv2AV2</taxon>
    </lineage>
</organism>
<keyword evidence="2" id="KW-1185">Reference proteome</keyword>
<accession>A0A1L2BX47</accession>